<name>A0A0A9FWP2_ARUDO</name>
<dbReference type="AlphaFoldDB" id="A0A0A9FWP2"/>
<sequence length="18" mass="2319">MRRRGREKERENRLLLCC</sequence>
<dbReference type="EMBL" id="GBRH01181219">
    <property type="protein sequence ID" value="JAE16677.1"/>
    <property type="molecule type" value="Transcribed_RNA"/>
</dbReference>
<accession>A0A0A9FWP2</accession>
<evidence type="ECO:0000313" key="1">
    <source>
        <dbReference type="EMBL" id="JAE16677.1"/>
    </source>
</evidence>
<reference evidence="1" key="2">
    <citation type="journal article" date="2015" name="Data Brief">
        <title>Shoot transcriptome of the giant reed, Arundo donax.</title>
        <authorList>
            <person name="Barrero R.A."/>
            <person name="Guerrero F.D."/>
            <person name="Moolhuijzen P."/>
            <person name="Goolsby J.A."/>
            <person name="Tidwell J."/>
            <person name="Bellgard S.E."/>
            <person name="Bellgard M.I."/>
        </authorList>
    </citation>
    <scope>NUCLEOTIDE SEQUENCE</scope>
    <source>
        <tissue evidence="1">Shoot tissue taken approximately 20 cm above the soil surface</tissue>
    </source>
</reference>
<organism evidence="1">
    <name type="scientific">Arundo donax</name>
    <name type="common">Giant reed</name>
    <name type="synonym">Donax arundinaceus</name>
    <dbReference type="NCBI Taxonomy" id="35708"/>
    <lineage>
        <taxon>Eukaryota</taxon>
        <taxon>Viridiplantae</taxon>
        <taxon>Streptophyta</taxon>
        <taxon>Embryophyta</taxon>
        <taxon>Tracheophyta</taxon>
        <taxon>Spermatophyta</taxon>
        <taxon>Magnoliopsida</taxon>
        <taxon>Liliopsida</taxon>
        <taxon>Poales</taxon>
        <taxon>Poaceae</taxon>
        <taxon>PACMAD clade</taxon>
        <taxon>Arundinoideae</taxon>
        <taxon>Arundineae</taxon>
        <taxon>Arundo</taxon>
    </lineage>
</organism>
<proteinExistence type="predicted"/>
<reference evidence="1" key="1">
    <citation type="submission" date="2014-09" db="EMBL/GenBank/DDBJ databases">
        <authorList>
            <person name="Magalhaes I.L.F."/>
            <person name="Oliveira U."/>
            <person name="Santos F.R."/>
            <person name="Vidigal T.H.D.A."/>
            <person name="Brescovit A.D."/>
            <person name="Santos A.J."/>
        </authorList>
    </citation>
    <scope>NUCLEOTIDE SEQUENCE</scope>
    <source>
        <tissue evidence="1">Shoot tissue taken approximately 20 cm above the soil surface</tissue>
    </source>
</reference>
<protein>
    <submittedName>
        <fullName evidence="1">Uncharacterized protein</fullName>
    </submittedName>
</protein>